<dbReference type="InterPro" id="IPR042103">
    <property type="entry name" value="SerRS_1_N_sf"/>
</dbReference>
<dbReference type="PRINTS" id="PR00981">
    <property type="entry name" value="TRNASYNTHSER"/>
</dbReference>
<evidence type="ECO:0000259" key="9">
    <source>
        <dbReference type="PROSITE" id="PS50862"/>
    </source>
</evidence>
<sequence>MLLNPSLSQRYACLQHHYSRPLPCPRRQQLQRGAHASSTDPATAPASAVTLHQHAPSFKAAIDFKSIKADLEAVERNCKVRNSRANPRRAVELYEEYVRVKLEADTLRADRNNNSSRMKGKLEKEERDKLIAAGQQLKEALGKAEEQVALVEQAMQVEGQRIPNSTHPEVPLGGEENATLLASVGEQRVFEGFQPADHVKLAESLKMVDFDAAAEVTGQKFYYLCNAGALLELALVSWAMARVGAKGYTPFTTPDIVKASVLEKCGFQPRGTNTQVYSIEDSPLCLTGTAEVPLAGLYMDKVLQESELPIRMAAFGHCFRTEAGAAGAAGKGLFRVHQFSKVEMFILCAPSQSDALHEELRVIGQEMYTDLGLHFKVLDMPSEDLGASAHRKFDMEAWMPGLNRYGEISSASNCTDYQVMECRICMTCLDVQSEEGASQGKKQKGGKKGSGGGGAGARTEFVHTLNSTACAVPRIIVAILENFQQADGSVIVPQQLRPFLGGMEVIRAPQSLK</sequence>
<dbReference type="NCBIfam" id="TIGR00414">
    <property type="entry name" value="serS"/>
    <property type="match status" value="1"/>
</dbReference>
<feature type="region of interest" description="Disordered" evidence="8">
    <location>
        <begin position="436"/>
        <end position="455"/>
    </location>
</feature>
<keyword evidence="2" id="KW-0436">Ligase</keyword>
<protein>
    <recommendedName>
        <fullName evidence="1">serine--tRNA ligase</fullName>
        <ecNumber evidence="1">6.1.1.11</ecNumber>
    </recommendedName>
    <alternativeName>
        <fullName evidence="6">Seryl-tRNA synthetase</fullName>
    </alternativeName>
</protein>
<keyword evidence="11" id="KW-1185">Reference proteome</keyword>
<dbReference type="InterPro" id="IPR015866">
    <property type="entry name" value="Ser-tRNA-synth_1_N"/>
</dbReference>
<feature type="compositionally biased region" description="Low complexity" evidence="8">
    <location>
        <begin position="34"/>
        <end position="48"/>
    </location>
</feature>
<dbReference type="Pfam" id="PF00587">
    <property type="entry name" value="tRNA-synt_2b"/>
    <property type="match status" value="1"/>
</dbReference>
<evidence type="ECO:0000256" key="5">
    <source>
        <dbReference type="ARBA" id="ARBA00023146"/>
    </source>
</evidence>
<dbReference type="SUPFAM" id="SSF46589">
    <property type="entry name" value="tRNA-binding arm"/>
    <property type="match status" value="1"/>
</dbReference>
<organism evidence="10 11">
    <name type="scientific">Dunaliella salina</name>
    <name type="common">Green alga</name>
    <name type="synonym">Protococcus salinus</name>
    <dbReference type="NCBI Taxonomy" id="3046"/>
    <lineage>
        <taxon>Eukaryota</taxon>
        <taxon>Viridiplantae</taxon>
        <taxon>Chlorophyta</taxon>
        <taxon>core chlorophytes</taxon>
        <taxon>Chlorophyceae</taxon>
        <taxon>CS clade</taxon>
        <taxon>Chlamydomonadales</taxon>
        <taxon>Dunaliellaceae</taxon>
        <taxon>Dunaliella</taxon>
    </lineage>
</organism>
<accession>A0ABQ7GXM2</accession>
<dbReference type="PIRSF" id="PIRSF001529">
    <property type="entry name" value="Ser-tRNA-synth_IIa"/>
    <property type="match status" value="1"/>
</dbReference>
<dbReference type="InterPro" id="IPR006195">
    <property type="entry name" value="aa-tRNA-synth_II"/>
</dbReference>
<dbReference type="SUPFAM" id="SSF55681">
    <property type="entry name" value="Class II aaRS and biotin synthetases"/>
    <property type="match status" value="1"/>
</dbReference>
<evidence type="ECO:0000256" key="6">
    <source>
        <dbReference type="ARBA" id="ARBA00031113"/>
    </source>
</evidence>
<evidence type="ECO:0000256" key="2">
    <source>
        <dbReference type="ARBA" id="ARBA00022598"/>
    </source>
</evidence>
<name>A0ABQ7GXM2_DUNSA</name>
<dbReference type="EC" id="6.1.1.11" evidence="1"/>
<dbReference type="InterPro" id="IPR002317">
    <property type="entry name" value="Ser-tRNA-ligase_type_1"/>
</dbReference>
<evidence type="ECO:0000256" key="1">
    <source>
        <dbReference type="ARBA" id="ARBA00012840"/>
    </source>
</evidence>
<reference evidence="10" key="1">
    <citation type="submission" date="2017-08" db="EMBL/GenBank/DDBJ databases">
        <authorList>
            <person name="Polle J.E."/>
            <person name="Barry K."/>
            <person name="Cushman J."/>
            <person name="Schmutz J."/>
            <person name="Tran D."/>
            <person name="Hathwaick L.T."/>
            <person name="Yim W.C."/>
            <person name="Jenkins J."/>
            <person name="Mckie-Krisberg Z.M."/>
            <person name="Prochnik S."/>
            <person name="Lindquist E."/>
            <person name="Dockter R.B."/>
            <person name="Adam C."/>
            <person name="Molina H."/>
            <person name="Bunkerborg J."/>
            <person name="Jin E."/>
            <person name="Buchheim M."/>
            <person name="Magnuson J."/>
        </authorList>
    </citation>
    <scope>NUCLEOTIDE SEQUENCE</scope>
    <source>
        <strain evidence="10">CCAP 19/18</strain>
    </source>
</reference>
<dbReference type="Pfam" id="PF02403">
    <property type="entry name" value="Seryl_tRNA_N"/>
    <property type="match status" value="1"/>
</dbReference>
<evidence type="ECO:0000256" key="4">
    <source>
        <dbReference type="ARBA" id="ARBA00022840"/>
    </source>
</evidence>
<gene>
    <name evidence="10" type="ORF">DUNSADRAFT_1047</name>
</gene>
<dbReference type="Gene3D" id="3.30.930.10">
    <property type="entry name" value="Bira Bifunctional Protein, Domain 2"/>
    <property type="match status" value="1"/>
</dbReference>
<keyword evidence="7" id="KW-0175">Coiled coil</keyword>
<dbReference type="Gene3D" id="1.10.287.40">
    <property type="entry name" value="Serine-tRNA synthetase, tRNA binding domain"/>
    <property type="match status" value="1"/>
</dbReference>
<dbReference type="Proteomes" id="UP000815325">
    <property type="component" value="Unassembled WGS sequence"/>
</dbReference>
<feature type="coiled-coil region" evidence="7">
    <location>
        <begin position="127"/>
        <end position="154"/>
    </location>
</feature>
<feature type="domain" description="Aminoacyl-transfer RNA synthetases class-II family profile" evidence="9">
    <location>
        <begin position="197"/>
        <end position="493"/>
    </location>
</feature>
<keyword evidence="5" id="KW-0030">Aminoacyl-tRNA synthetase</keyword>
<proteinExistence type="predicted"/>
<evidence type="ECO:0000313" key="10">
    <source>
        <dbReference type="EMBL" id="KAF5839363.1"/>
    </source>
</evidence>
<dbReference type="InterPro" id="IPR045864">
    <property type="entry name" value="aa-tRNA-synth_II/BPL/LPL"/>
</dbReference>
<dbReference type="InterPro" id="IPR002314">
    <property type="entry name" value="aa-tRNA-synt_IIb"/>
</dbReference>
<dbReference type="InterPro" id="IPR010978">
    <property type="entry name" value="tRNA-bd_arm"/>
</dbReference>
<dbReference type="EMBL" id="MU069546">
    <property type="protein sequence ID" value="KAF5839363.1"/>
    <property type="molecule type" value="Genomic_DNA"/>
</dbReference>
<keyword evidence="4" id="KW-0067">ATP-binding</keyword>
<evidence type="ECO:0000313" key="11">
    <source>
        <dbReference type="Proteomes" id="UP000815325"/>
    </source>
</evidence>
<dbReference type="PROSITE" id="PS50862">
    <property type="entry name" value="AA_TRNA_LIGASE_II"/>
    <property type="match status" value="1"/>
</dbReference>
<evidence type="ECO:0000256" key="7">
    <source>
        <dbReference type="SAM" id="Coils"/>
    </source>
</evidence>
<evidence type="ECO:0000256" key="3">
    <source>
        <dbReference type="ARBA" id="ARBA00022741"/>
    </source>
</evidence>
<comment type="caution">
    <text evidence="10">The sequence shown here is derived from an EMBL/GenBank/DDBJ whole genome shotgun (WGS) entry which is preliminary data.</text>
</comment>
<evidence type="ECO:0000256" key="8">
    <source>
        <dbReference type="SAM" id="MobiDB-lite"/>
    </source>
</evidence>
<keyword evidence="3" id="KW-0547">Nucleotide-binding</keyword>
<dbReference type="PANTHER" id="PTHR11778">
    <property type="entry name" value="SERYL-TRNA SYNTHETASE"/>
    <property type="match status" value="1"/>
</dbReference>
<feature type="region of interest" description="Disordered" evidence="8">
    <location>
        <begin position="28"/>
        <end position="48"/>
    </location>
</feature>